<organism evidence="3 4">
    <name type="scientific">Rubinisphaera brasiliensis (strain ATCC 49424 / DSM 5305 / JCM 21570 / IAM 15109 / NBRC 103401 / IFAM 1448)</name>
    <name type="common">Planctomyces brasiliensis</name>
    <dbReference type="NCBI Taxonomy" id="756272"/>
    <lineage>
        <taxon>Bacteria</taxon>
        <taxon>Pseudomonadati</taxon>
        <taxon>Planctomycetota</taxon>
        <taxon>Planctomycetia</taxon>
        <taxon>Planctomycetales</taxon>
        <taxon>Planctomycetaceae</taxon>
        <taxon>Rubinisphaera</taxon>
    </lineage>
</organism>
<evidence type="ECO:0000313" key="4">
    <source>
        <dbReference type="Proteomes" id="UP000006860"/>
    </source>
</evidence>
<protein>
    <submittedName>
        <fullName evidence="3">CoA-binding domain protein</fullName>
    </submittedName>
</protein>
<gene>
    <name evidence="3" type="ordered locus">Plabr_4579</name>
</gene>
<sequence length="141" mass="14863">MSAAADNPGSNANASDADASGQPTVAIVGASTNPVKYGNRSVRAHLAGGYRVFPVNPNEEEVEGLRCYPRLTDLPVSRLDRISIYVPPAVGFTLLGDLQAANAAEIWFNPGSEDAELLRQARDRGLNVIQACSIIDAGRGL</sequence>
<accession>F0SNA7</accession>
<dbReference type="EMBL" id="CP002546">
    <property type="protein sequence ID" value="ADY62150.1"/>
    <property type="molecule type" value="Genomic_DNA"/>
</dbReference>
<dbReference type="InterPro" id="IPR003781">
    <property type="entry name" value="CoA-bd"/>
</dbReference>
<reference evidence="4" key="1">
    <citation type="submission" date="2011-02" db="EMBL/GenBank/DDBJ databases">
        <title>The complete genome of Planctomyces brasiliensis DSM 5305.</title>
        <authorList>
            <person name="Lucas S."/>
            <person name="Copeland A."/>
            <person name="Lapidus A."/>
            <person name="Bruce D."/>
            <person name="Goodwin L."/>
            <person name="Pitluck S."/>
            <person name="Kyrpides N."/>
            <person name="Mavromatis K."/>
            <person name="Pagani I."/>
            <person name="Ivanova N."/>
            <person name="Ovchinnikova G."/>
            <person name="Lu M."/>
            <person name="Detter J.C."/>
            <person name="Han C."/>
            <person name="Land M."/>
            <person name="Hauser L."/>
            <person name="Markowitz V."/>
            <person name="Cheng J.-F."/>
            <person name="Hugenholtz P."/>
            <person name="Woyke T."/>
            <person name="Wu D."/>
            <person name="Tindall B."/>
            <person name="Pomrenke H.G."/>
            <person name="Brambilla E."/>
            <person name="Klenk H.-P."/>
            <person name="Eisen J.A."/>
        </authorList>
    </citation>
    <scope>NUCLEOTIDE SEQUENCE [LARGE SCALE GENOMIC DNA]</scope>
    <source>
        <strain evidence="4">ATCC 49424 / DSM 5305 / JCM 21570 / NBRC 103401 / IFAM 1448</strain>
    </source>
</reference>
<dbReference type="OrthoDB" id="9804695at2"/>
<dbReference type="PANTHER" id="PTHR33303:SF2">
    <property type="entry name" value="COA-BINDING DOMAIN-CONTAINING PROTEIN"/>
    <property type="match status" value="1"/>
</dbReference>
<evidence type="ECO:0000256" key="1">
    <source>
        <dbReference type="SAM" id="MobiDB-lite"/>
    </source>
</evidence>
<dbReference type="PANTHER" id="PTHR33303">
    <property type="entry name" value="CYTOPLASMIC PROTEIN-RELATED"/>
    <property type="match status" value="1"/>
</dbReference>
<name>F0SNA7_RUBBR</name>
<dbReference type="Proteomes" id="UP000006860">
    <property type="component" value="Chromosome"/>
</dbReference>
<dbReference type="RefSeq" id="WP_013630854.1">
    <property type="nucleotide sequence ID" value="NC_015174.1"/>
</dbReference>
<dbReference type="STRING" id="756272.Plabr_4579"/>
<dbReference type="HOGENOM" id="CLU_112567_1_2_0"/>
<feature type="region of interest" description="Disordered" evidence="1">
    <location>
        <begin position="1"/>
        <end position="20"/>
    </location>
</feature>
<dbReference type="SUPFAM" id="SSF51735">
    <property type="entry name" value="NAD(P)-binding Rossmann-fold domains"/>
    <property type="match status" value="1"/>
</dbReference>
<evidence type="ECO:0000313" key="3">
    <source>
        <dbReference type="EMBL" id="ADY62150.1"/>
    </source>
</evidence>
<feature type="domain" description="CoA-binding" evidence="2">
    <location>
        <begin position="19"/>
        <end position="112"/>
    </location>
</feature>
<keyword evidence="4" id="KW-1185">Reference proteome</keyword>
<dbReference type="Pfam" id="PF13380">
    <property type="entry name" value="CoA_binding_2"/>
    <property type="match status" value="1"/>
</dbReference>
<dbReference type="SMART" id="SM00881">
    <property type="entry name" value="CoA_binding"/>
    <property type="match status" value="1"/>
</dbReference>
<proteinExistence type="predicted"/>
<dbReference type="eggNOG" id="COG1832">
    <property type="taxonomic scope" value="Bacteria"/>
</dbReference>
<evidence type="ECO:0000259" key="2">
    <source>
        <dbReference type="SMART" id="SM00881"/>
    </source>
</evidence>
<dbReference type="InterPro" id="IPR036291">
    <property type="entry name" value="NAD(P)-bd_dom_sf"/>
</dbReference>
<dbReference type="Gene3D" id="3.40.50.720">
    <property type="entry name" value="NAD(P)-binding Rossmann-like Domain"/>
    <property type="match status" value="1"/>
</dbReference>
<dbReference type="AlphaFoldDB" id="F0SNA7"/>
<dbReference type="KEGG" id="pbs:Plabr_4579"/>